<gene>
    <name evidence="2" type="ORF">ASD8599_02314</name>
</gene>
<accession>A0A2R8BES3</accession>
<dbReference type="Proteomes" id="UP000244880">
    <property type="component" value="Unassembled WGS sequence"/>
</dbReference>
<evidence type="ECO:0000313" key="2">
    <source>
        <dbReference type="EMBL" id="SPH21562.1"/>
    </source>
</evidence>
<dbReference type="AlphaFoldDB" id="A0A2R8BES3"/>
<sequence>MSQKDPAPAPQPVQAQDNRPAPVITDYASL</sequence>
<keyword evidence="3" id="KW-1185">Reference proteome</keyword>
<reference evidence="2 3" key="1">
    <citation type="submission" date="2018-03" db="EMBL/GenBank/DDBJ databases">
        <authorList>
            <person name="Keele B.F."/>
        </authorList>
    </citation>
    <scope>NUCLEOTIDE SEQUENCE [LARGE SCALE GENOMIC DNA]</scope>
    <source>
        <strain evidence="2 3">CECT 8599</strain>
    </source>
</reference>
<evidence type="ECO:0000313" key="3">
    <source>
        <dbReference type="Proteomes" id="UP000244880"/>
    </source>
</evidence>
<name>A0A2R8BES3_9RHOB</name>
<dbReference type="EMBL" id="OMOR01000001">
    <property type="protein sequence ID" value="SPH21562.1"/>
    <property type="molecule type" value="Genomic_DNA"/>
</dbReference>
<organism evidence="2 3">
    <name type="scientific">Ascidiaceihabitans donghaensis</name>
    <dbReference type="NCBI Taxonomy" id="1510460"/>
    <lineage>
        <taxon>Bacteria</taxon>
        <taxon>Pseudomonadati</taxon>
        <taxon>Pseudomonadota</taxon>
        <taxon>Alphaproteobacteria</taxon>
        <taxon>Rhodobacterales</taxon>
        <taxon>Paracoccaceae</taxon>
        <taxon>Ascidiaceihabitans</taxon>
    </lineage>
</organism>
<proteinExistence type="predicted"/>
<evidence type="ECO:0000256" key="1">
    <source>
        <dbReference type="SAM" id="MobiDB-lite"/>
    </source>
</evidence>
<protein>
    <submittedName>
        <fullName evidence="2">Uncharacterized protein</fullName>
    </submittedName>
</protein>
<feature type="region of interest" description="Disordered" evidence="1">
    <location>
        <begin position="1"/>
        <end position="30"/>
    </location>
</feature>